<dbReference type="CDD" id="cd13905">
    <property type="entry name" value="CuRO_3_tcLLC2_insect_like"/>
    <property type="match status" value="1"/>
</dbReference>
<dbReference type="InterPro" id="IPR011707">
    <property type="entry name" value="Cu-oxidase-like_N"/>
</dbReference>
<dbReference type="SUPFAM" id="SSF49503">
    <property type="entry name" value="Cupredoxins"/>
    <property type="match status" value="3"/>
</dbReference>
<evidence type="ECO:0000259" key="8">
    <source>
        <dbReference type="Pfam" id="PF07731"/>
    </source>
</evidence>
<evidence type="ECO:0000259" key="7">
    <source>
        <dbReference type="Pfam" id="PF00394"/>
    </source>
</evidence>
<proteinExistence type="inferred from homology"/>
<dbReference type="PANTHER" id="PTHR11709:SF394">
    <property type="entry name" value="FI03373P-RELATED"/>
    <property type="match status" value="1"/>
</dbReference>
<dbReference type="InterPro" id="IPR033138">
    <property type="entry name" value="Cu_oxidase_CS"/>
</dbReference>
<evidence type="ECO:0000256" key="2">
    <source>
        <dbReference type="ARBA" id="ARBA00022723"/>
    </source>
</evidence>
<name>A0A9D4QR44_DREPO</name>
<evidence type="ECO:0008006" key="12">
    <source>
        <dbReference type="Google" id="ProtNLM"/>
    </source>
</evidence>
<evidence type="ECO:0000256" key="6">
    <source>
        <dbReference type="SAM" id="SignalP"/>
    </source>
</evidence>
<evidence type="ECO:0000256" key="5">
    <source>
        <dbReference type="SAM" id="Phobius"/>
    </source>
</evidence>
<dbReference type="InterPro" id="IPR002355">
    <property type="entry name" value="Cu_oxidase_Cu_BS"/>
</dbReference>
<keyword evidence="5" id="KW-0812">Transmembrane</keyword>
<keyword evidence="2" id="KW-0479">Metal-binding</keyword>
<keyword evidence="11" id="KW-1185">Reference proteome</keyword>
<dbReference type="PANTHER" id="PTHR11709">
    <property type="entry name" value="MULTI-COPPER OXIDASE"/>
    <property type="match status" value="1"/>
</dbReference>
<dbReference type="Gene3D" id="2.60.40.420">
    <property type="entry name" value="Cupredoxins - blue copper proteins"/>
    <property type="match status" value="3"/>
</dbReference>
<dbReference type="EMBL" id="JAIWYP010000004">
    <property type="protein sequence ID" value="KAH3839507.1"/>
    <property type="molecule type" value="Genomic_DNA"/>
</dbReference>
<dbReference type="Pfam" id="PF00394">
    <property type="entry name" value="Cu-oxidase"/>
    <property type="match status" value="1"/>
</dbReference>
<feature type="domain" description="Plastocyanin-like" evidence="9">
    <location>
        <begin position="86"/>
        <end position="189"/>
    </location>
</feature>
<dbReference type="CDD" id="cd13884">
    <property type="entry name" value="CuRO_2_tcLCC_insect_like"/>
    <property type="match status" value="1"/>
</dbReference>
<dbReference type="InterPro" id="IPR045087">
    <property type="entry name" value="Cu-oxidase_fam"/>
</dbReference>
<comment type="caution">
    <text evidence="10">The sequence shown here is derived from an EMBL/GenBank/DDBJ whole genome shotgun (WGS) entry which is preliminary data.</text>
</comment>
<dbReference type="Proteomes" id="UP000828390">
    <property type="component" value="Unassembled WGS sequence"/>
</dbReference>
<dbReference type="GO" id="GO:0016491">
    <property type="term" value="F:oxidoreductase activity"/>
    <property type="evidence" value="ECO:0007669"/>
    <property type="project" value="UniProtKB-KW"/>
</dbReference>
<keyword evidence="3" id="KW-0560">Oxidoreductase</keyword>
<dbReference type="AlphaFoldDB" id="A0A9D4QR44"/>
<reference evidence="10" key="1">
    <citation type="journal article" date="2019" name="bioRxiv">
        <title>The Genome of the Zebra Mussel, Dreissena polymorpha: A Resource for Invasive Species Research.</title>
        <authorList>
            <person name="McCartney M.A."/>
            <person name="Auch B."/>
            <person name="Kono T."/>
            <person name="Mallez S."/>
            <person name="Zhang Y."/>
            <person name="Obille A."/>
            <person name="Becker A."/>
            <person name="Abrahante J.E."/>
            <person name="Garbe J."/>
            <person name="Badalamenti J.P."/>
            <person name="Herman A."/>
            <person name="Mangelson H."/>
            <person name="Liachko I."/>
            <person name="Sullivan S."/>
            <person name="Sone E.D."/>
            <person name="Koren S."/>
            <person name="Silverstein K.A.T."/>
            <person name="Beckman K.B."/>
            <person name="Gohl D.M."/>
        </authorList>
    </citation>
    <scope>NUCLEOTIDE SEQUENCE</scope>
    <source>
        <strain evidence="10">Duluth1</strain>
        <tissue evidence="10">Whole animal</tissue>
    </source>
</reference>
<dbReference type="Pfam" id="PF07731">
    <property type="entry name" value="Cu-oxidase_2"/>
    <property type="match status" value="1"/>
</dbReference>
<evidence type="ECO:0000256" key="4">
    <source>
        <dbReference type="ARBA" id="ARBA00023008"/>
    </source>
</evidence>
<dbReference type="Pfam" id="PF07732">
    <property type="entry name" value="Cu-oxidase_3"/>
    <property type="match status" value="1"/>
</dbReference>
<dbReference type="PROSITE" id="PS00080">
    <property type="entry name" value="MULTICOPPER_OXIDASE2"/>
    <property type="match status" value="1"/>
</dbReference>
<dbReference type="InterPro" id="IPR011706">
    <property type="entry name" value="Cu-oxidase_C"/>
</dbReference>
<gene>
    <name evidence="10" type="ORF">DPMN_112938</name>
</gene>
<feature type="domain" description="Plastocyanin-like" evidence="8">
    <location>
        <begin position="441"/>
        <end position="611"/>
    </location>
</feature>
<keyword evidence="4" id="KW-0186">Copper</keyword>
<dbReference type="GO" id="GO:0005507">
    <property type="term" value="F:copper ion binding"/>
    <property type="evidence" value="ECO:0007669"/>
    <property type="project" value="InterPro"/>
</dbReference>
<sequence length="707" mass="79429">MCKWVTHLVLILTFFYRISTAERCELEKKECVFHFEITYRLTMMNDSTLVYPYNGSLYAYNVTNLSSAEPVPPDNVITGDGWEDPKLVTVVNGKLPGPDIIVYEGQDVVVHVKNGLRSEGTTIHWHGLPQVGTPWMDGVPYVTQCPILPGQSFTYRFRAEPKGTYWWHSHVGTQRSNGLFGAFIIKERTETSTEDIILQIHDWNHDMYSEMDITKDNYRGYDGRTPWPRKRSLDNSGLPSIPIHAGLINGRGRYYNTSDTDNGAPLSIFNVKSGTKYRFRVIGTSSTNPFRVSIDAHTLTVVASDGYDIDPEEMESFVINPGERFDFEIMANQPVGNYWIRGITLEKGQNHRADAILRYINAPASQPKTSRQLCTATKKCKVLNCPFTYYPENYTECVKLDQLKSAPSGKPAPEFVSGSSKEFFLNFGFPPSVNGRKFDTPDVNSLLQPKEWSSPCTSPQCGDDQLCKCTHALEIGNNDTVQIVFFNMGRGKGASHPIHMHGHSFYVLKMGYGQYDSTTAEIIADNLDINCTDPGKESNNSFCTNATWRNASWLNGHVPNIELNHPLQKDTIIVPTGGYVVVRIKADNPGLWNMHCHIEPHLLGGMQMLINESFAHIPEAPIGIPECFSYPPSPYRKNCTTNQSNQEDALPVGQVTTENQLWLLIAILVVQIIMLLVVSFACFRQRNCPTCTVCKGHDEPGISLEQR</sequence>
<keyword evidence="5" id="KW-0472">Membrane</keyword>
<reference evidence="10" key="2">
    <citation type="submission" date="2020-11" db="EMBL/GenBank/DDBJ databases">
        <authorList>
            <person name="McCartney M.A."/>
            <person name="Auch B."/>
            <person name="Kono T."/>
            <person name="Mallez S."/>
            <person name="Becker A."/>
            <person name="Gohl D.M."/>
            <person name="Silverstein K.A.T."/>
            <person name="Koren S."/>
            <person name="Bechman K.B."/>
            <person name="Herman A."/>
            <person name="Abrahante J.E."/>
            <person name="Garbe J."/>
        </authorList>
    </citation>
    <scope>NUCLEOTIDE SEQUENCE</scope>
    <source>
        <strain evidence="10">Duluth1</strain>
        <tissue evidence="10">Whole animal</tissue>
    </source>
</reference>
<dbReference type="GO" id="GO:0005886">
    <property type="term" value="C:plasma membrane"/>
    <property type="evidence" value="ECO:0007669"/>
    <property type="project" value="TreeGrafter"/>
</dbReference>
<feature type="chain" id="PRO_5039264068" description="Laccase" evidence="6">
    <location>
        <begin position="22"/>
        <end position="707"/>
    </location>
</feature>
<dbReference type="FunFam" id="2.60.40.420:FF:000045">
    <property type="entry name" value="Laccase 2"/>
    <property type="match status" value="1"/>
</dbReference>
<feature type="signal peptide" evidence="6">
    <location>
        <begin position="1"/>
        <end position="21"/>
    </location>
</feature>
<organism evidence="10 11">
    <name type="scientific">Dreissena polymorpha</name>
    <name type="common">Zebra mussel</name>
    <name type="synonym">Mytilus polymorpha</name>
    <dbReference type="NCBI Taxonomy" id="45954"/>
    <lineage>
        <taxon>Eukaryota</taxon>
        <taxon>Metazoa</taxon>
        <taxon>Spiralia</taxon>
        <taxon>Lophotrochozoa</taxon>
        <taxon>Mollusca</taxon>
        <taxon>Bivalvia</taxon>
        <taxon>Autobranchia</taxon>
        <taxon>Heteroconchia</taxon>
        <taxon>Euheterodonta</taxon>
        <taxon>Imparidentia</taxon>
        <taxon>Neoheterodontei</taxon>
        <taxon>Myida</taxon>
        <taxon>Dreissenoidea</taxon>
        <taxon>Dreissenidae</taxon>
        <taxon>Dreissena</taxon>
    </lineage>
</organism>
<evidence type="ECO:0000259" key="9">
    <source>
        <dbReference type="Pfam" id="PF07732"/>
    </source>
</evidence>
<comment type="similarity">
    <text evidence="1">Belongs to the multicopper oxidase family.</text>
</comment>
<accession>A0A9D4QR44</accession>
<evidence type="ECO:0000313" key="10">
    <source>
        <dbReference type="EMBL" id="KAH3839507.1"/>
    </source>
</evidence>
<evidence type="ECO:0000256" key="3">
    <source>
        <dbReference type="ARBA" id="ARBA00023002"/>
    </source>
</evidence>
<dbReference type="GO" id="GO:0006826">
    <property type="term" value="P:iron ion transport"/>
    <property type="evidence" value="ECO:0007669"/>
    <property type="project" value="TreeGrafter"/>
</dbReference>
<protein>
    <recommendedName>
        <fullName evidence="12">Laccase</fullName>
    </recommendedName>
</protein>
<dbReference type="PROSITE" id="PS00079">
    <property type="entry name" value="MULTICOPPER_OXIDASE1"/>
    <property type="match status" value="1"/>
</dbReference>
<feature type="domain" description="Plastocyanin-like" evidence="7">
    <location>
        <begin position="227"/>
        <end position="361"/>
    </location>
</feature>
<evidence type="ECO:0000313" key="11">
    <source>
        <dbReference type="Proteomes" id="UP000828390"/>
    </source>
</evidence>
<dbReference type="InterPro" id="IPR008972">
    <property type="entry name" value="Cupredoxin"/>
</dbReference>
<keyword evidence="6" id="KW-0732">Signal</keyword>
<evidence type="ECO:0000256" key="1">
    <source>
        <dbReference type="ARBA" id="ARBA00010609"/>
    </source>
</evidence>
<dbReference type="CDD" id="cd13858">
    <property type="entry name" value="CuRO_1_tcLCC2_insect_like"/>
    <property type="match status" value="1"/>
</dbReference>
<keyword evidence="5" id="KW-1133">Transmembrane helix</keyword>
<feature type="transmembrane region" description="Helical" evidence="5">
    <location>
        <begin position="661"/>
        <end position="683"/>
    </location>
</feature>
<dbReference type="InterPro" id="IPR001117">
    <property type="entry name" value="Cu-oxidase_2nd"/>
</dbReference>